<dbReference type="Pfam" id="PF00107">
    <property type="entry name" value="ADH_zinc_N"/>
    <property type="match status" value="1"/>
</dbReference>
<dbReference type="RefSeq" id="WP_112880423.1">
    <property type="nucleotide sequence ID" value="NZ_QLUW01000001.1"/>
</dbReference>
<name>A0A328U3B0_9BACL</name>
<protein>
    <submittedName>
        <fullName evidence="2">NAD(P)-dependent alcohol dehydrogenase</fullName>
    </submittedName>
</protein>
<dbReference type="AlphaFoldDB" id="A0A328U3B0"/>
<dbReference type="InterPro" id="IPR036291">
    <property type="entry name" value="NAD(P)-bd_dom_sf"/>
</dbReference>
<organism evidence="2 3">
    <name type="scientific">Paenibacillus montanisoli</name>
    <dbReference type="NCBI Taxonomy" id="2081970"/>
    <lineage>
        <taxon>Bacteria</taxon>
        <taxon>Bacillati</taxon>
        <taxon>Bacillota</taxon>
        <taxon>Bacilli</taxon>
        <taxon>Bacillales</taxon>
        <taxon>Paenibacillaceae</taxon>
        <taxon>Paenibacillus</taxon>
    </lineage>
</organism>
<dbReference type="InterPro" id="IPR020843">
    <property type="entry name" value="ER"/>
</dbReference>
<dbReference type="CDD" id="cd08267">
    <property type="entry name" value="MDR1"/>
    <property type="match status" value="1"/>
</dbReference>
<dbReference type="InterPro" id="IPR013149">
    <property type="entry name" value="ADH-like_C"/>
</dbReference>
<dbReference type="Proteomes" id="UP000249260">
    <property type="component" value="Unassembled WGS sequence"/>
</dbReference>
<gene>
    <name evidence="2" type="ORF">DL346_02030</name>
</gene>
<dbReference type="SUPFAM" id="SSF51735">
    <property type="entry name" value="NAD(P)-binding Rossmann-fold domains"/>
    <property type="match status" value="1"/>
</dbReference>
<dbReference type="InterPro" id="IPR050700">
    <property type="entry name" value="YIM1/Zinc_Alcohol_DH_Fams"/>
</dbReference>
<proteinExistence type="predicted"/>
<dbReference type="OrthoDB" id="9792162at2"/>
<dbReference type="PANTHER" id="PTHR11695">
    <property type="entry name" value="ALCOHOL DEHYDROGENASE RELATED"/>
    <property type="match status" value="1"/>
</dbReference>
<evidence type="ECO:0000313" key="2">
    <source>
        <dbReference type="EMBL" id="RAP77298.1"/>
    </source>
</evidence>
<dbReference type="InterPro" id="IPR013154">
    <property type="entry name" value="ADH-like_N"/>
</dbReference>
<dbReference type="GO" id="GO:0016491">
    <property type="term" value="F:oxidoreductase activity"/>
    <property type="evidence" value="ECO:0007669"/>
    <property type="project" value="InterPro"/>
</dbReference>
<dbReference type="PANTHER" id="PTHR11695:SF648">
    <property type="entry name" value="ZINC-BINDING OXIDOREDUCTASE"/>
    <property type="match status" value="1"/>
</dbReference>
<accession>A0A328U3B0</accession>
<evidence type="ECO:0000313" key="3">
    <source>
        <dbReference type="Proteomes" id="UP000249260"/>
    </source>
</evidence>
<keyword evidence="3" id="KW-1185">Reference proteome</keyword>
<reference evidence="2 3" key="1">
    <citation type="submission" date="2018-06" db="EMBL/GenBank/DDBJ databases">
        <title>Paenibacillus montanisoli sp. nov., isolated from mountain area soil.</title>
        <authorList>
            <person name="Wu M."/>
        </authorList>
    </citation>
    <scope>NUCLEOTIDE SEQUENCE [LARGE SCALE GENOMIC DNA]</scope>
    <source>
        <strain evidence="2 3">RA17</strain>
    </source>
</reference>
<dbReference type="InterPro" id="IPR011032">
    <property type="entry name" value="GroES-like_sf"/>
</dbReference>
<dbReference type="Gene3D" id="3.90.180.10">
    <property type="entry name" value="Medium-chain alcohol dehydrogenases, catalytic domain"/>
    <property type="match status" value="1"/>
</dbReference>
<dbReference type="Gene3D" id="3.40.50.720">
    <property type="entry name" value="NAD(P)-binding Rossmann-like Domain"/>
    <property type="match status" value="1"/>
</dbReference>
<dbReference type="Pfam" id="PF08240">
    <property type="entry name" value="ADH_N"/>
    <property type="match status" value="1"/>
</dbReference>
<dbReference type="EMBL" id="QLUW01000001">
    <property type="protein sequence ID" value="RAP77298.1"/>
    <property type="molecule type" value="Genomic_DNA"/>
</dbReference>
<feature type="domain" description="Enoyl reductase (ER)" evidence="1">
    <location>
        <begin position="10"/>
        <end position="300"/>
    </location>
</feature>
<dbReference type="Pfam" id="PF13602">
    <property type="entry name" value="ADH_zinc_N_2"/>
    <property type="match status" value="1"/>
</dbReference>
<dbReference type="SMART" id="SM00829">
    <property type="entry name" value="PKS_ER"/>
    <property type="match status" value="1"/>
</dbReference>
<sequence length="304" mass="33152">MKAIVCTSYGLPDVLQLAEVSKPSPKNNEVLIKIHATTVSAGDIRVRTFNSPLLFWLPMKIVLGFRKPRQPILGVELCGVIEEIGKDVKRFKKGDQVFALTGMKFGGYAEYTCLSENSVLVLKPKNMTYEEAVAIPFGGTSALYFLRKGSIQQGQKVLIYGASGSVGSSAVQLAKHFGAAVTGVCSTQNMELVNSLGADRLIDYTKDDFADGSEQYDIIFDAVGKISKAKCKGALTPNGKFVTVDGQGIAKVRSEDLLFLRELVEMGAIKSVIDRHYPLEQVPEAHRYVEKGRKKGNVVINITN</sequence>
<evidence type="ECO:0000259" key="1">
    <source>
        <dbReference type="SMART" id="SM00829"/>
    </source>
</evidence>
<comment type="caution">
    <text evidence="2">The sequence shown here is derived from an EMBL/GenBank/DDBJ whole genome shotgun (WGS) entry which is preliminary data.</text>
</comment>
<dbReference type="SUPFAM" id="SSF50129">
    <property type="entry name" value="GroES-like"/>
    <property type="match status" value="1"/>
</dbReference>